<keyword evidence="3" id="KW-1185">Reference proteome</keyword>
<dbReference type="InterPro" id="IPR012674">
    <property type="entry name" value="Calycin"/>
</dbReference>
<evidence type="ECO:0000313" key="2">
    <source>
        <dbReference type="EMBL" id="NML59801.1"/>
    </source>
</evidence>
<evidence type="ECO:0000313" key="3">
    <source>
        <dbReference type="Proteomes" id="UP000583752"/>
    </source>
</evidence>
<gene>
    <name evidence="2" type="ORF">HHL21_01600</name>
</gene>
<dbReference type="Proteomes" id="UP000583752">
    <property type="component" value="Unassembled WGS sequence"/>
</dbReference>
<dbReference type="RefSeq" id="WP_169463502.1">
    <property type="nucleotide sequence ID" value="NZ_JABBGG010000001.1"/>
</dbReference>
<protein>
    <submittedName>
        <fullName evidence="2">Adenylate cyclase</fullName>
    </submittedName>
</protein>
<dbReference type="Pfam" id="PF22036">
    <property type="entry name" value="MoaF_like"/>
    <property type="match status" value="1"/>
</dbReference>
<dbReference type="EMBL" id="JABBGG010000001">
    <property type="protein sequence ID" value="NML59801.1"/>
    <property type="molecule type" value="Genomic_DNA"/>
</dbReference>
<feature type="domain" description="MoaF-like" evidence="1">
    <location>
        <begin position="10"/>
        <end position="104"/>
    </location>
</feature>
<name>A0A848HID9_9BURK</name>
<dbReference type="Gene3D" id="2.40.128.20">
    <property type="match status" value="1"/>
</dbReference>
<dbReference type="InterPro" id="IPR053892">
    <property type="entry name" value="MoaF-like"/>
</dbReference>
<accession>A0A848HID9</accession>
<comment type="caution">
    <text evidence="2">The sequence shown here is derived from an EMBL/GenBank/DDBJ whole genome shotgun (WGS) entry which is preliminary data.</text>
</comment>
<dbReference type="AlphaFoldDB" id="A0A848HID9"/>
<organism evidence="2 3">
    <name type="scientific">Massilia polaris</name>
    <dbReference type="NCBI Taxonomy" id="2728846"/>
    <lineage>
        <taxon>Bacteria</taxon>
        <taxon>Pseudomonadati</taxon>
        <taxon>Pseudomonadota</taxon>
        <taxon>Betaproteobacteria</taxon>
        <taxon>Burkholderiales</taxon>
        <taxon>Oxalobacteraceae</taxon>
        <taxon>Telluria group</taxon>
        <taxon>Massilia</taxon>
    </lineage>
</organism>
<sequence length="112" mass="12043">MTTPALPPFAGRGFVVAYPGLTAHNLYADDGRSVRYFITEGAYAGAQGVSPFEWREVAPGVFSISWQEASGATVVHVDDFVHGLSQTFFTTPDLQFFRMRGTLTPLAPSAAA</sequence>
<evidence type="ECO:0000259" key="1">
    <source>
        <dbReference type="Pfam" id="PF22036"/>
    </source>
</evidence>
<reference evidence="2 3" key="1">
    <citation type="submission" date="2020-04" db="EMBL/GenBank/DDBJ databases">
        <title>Massilia sp. RP-1-19 isolated from soil.</title>
        <authorList>
            <person name="Dahal R.H."/>
        </authorList>
    </citation>
    <scope>NUCLEOTIDE SEQUENCE [LARGE SCALE GENOMIC DNA]</scope>
    <source>
        <strain evidence="2 3">RP-1-19</strain>
    </source>
</reference>
<proteinExistence type="predicted"/>